<keyword evidence="8" id="KW-0378">Hydrolase</keyword>
<dbReference type="EC" id="3.2.1.39" evidence="4"/>
<evidence type="ECO:0000256" key="9">
    <source>
        <dbReference type="ARBA" id="ARBA00023180"/>
    </source>
</evidence>
<evidence type="ECO:0000256" key="14">
    <source>
        <dbReference type="ARBA" id="ARBA00074614"/>
    </source>
</evidence>
<name>A0A1G4MJW7_LACFM</name>
<evidence type="ECO:0000256" key="5">
    <source>
        <dbReference type="ARBA" id="ARBA00022512"/>
    </source>
</evidence>
<keyword evidence="6" id="KW-0964">Secreted</keyword>
<dbReference type="PROSITE" id="PS52008">
    <property type="entry name" value="GH81"/>
    <property type="match status" value="1"/>
</dbReference>
<evidence type="ECO:0000256" key="8">
    <source>
        <dbReference type="ARBA" id="ARBA00022801"/>
    </source>
</evidence>
<feature type="region of interest" description="Disordered" evidence="16">
    <location>
        <begin position="1"/>
        <end position="64"/>
    </location>
</feature>
<evidence type="ECO:0000256" key="13">
    <source>
        <dbReference type="ARBA" id="ARBA00023326"/>
    </source>
</evidence>
<keyword evidence="5" id="KW-0134">Cell wall</keyword>
<dbReference type="OrthoDB" id="4473401at2759"/>
<evidence type="ECO:0000256" key="7">
    <source>
        <dbReference type="ARBA" id="ARBA00022729"/>
    </source>
</evidence>
<dbReference type="AlphaFoldDB" id="A0A1G4MJW7"/>
<feature type="compositionally biased region" description="Pro residues" evidence="16">
    <location>
        <begin position="37"/>
        <end position="57"/>
    </location>
</feature>
<dbReference type="Proteomes" id="UP000190831">
    <property type="component" value="Chromosome H"/>
</dbReference>
<evidence type="ECO:0000256" key="11">
    <source>
        <dbReference type="ARBA" id="ARBA00023295"/>
    </source>
</evidence>
<dbReference type="InterPro" id="IPR005200">
    <property type="entry name" value="Endo-beta-glucanase"/>
</dbReference>
<dbReference type="GO" id="GO:0000920">
    <property type="term" value="P:septum digestion after cytokinesis"/>
    <property type="evidence" value="ECO:0007669"/>
    <property type="project" value="UniProtKB-ARBA"/>
</dbReference>
<dbReference type="Gene3D" id="1.10.287.1170">
    <property type="entry name" value="glycoside hydrolase family 81 endo-[beta] glucanase"/>
    <property type="match status" value="1"/>
</dbReference>
<evidence type="ECO:0000256" key="12">
    <source>
        <dbReference type="ARBA" id="ARBA00023316"/>
    </source>
</evidence>
<dbReference type="FunFam" id="2.70.98.30:FF:000006">
    <property type="entry name" value="Endo-1,3-beta-glucanase Engl1"/>
    <property type="match status" value="1"/>
</dbReference>
<reference evidence="19 20" key="1">
    <citation type="submission" date="2016-03" db="EMBL/GenBank/DDBJ databases">
        <authorList>
            <person name="Devillers H."/>
        </authorList>
    </citation>
    <scope>NUCLEOTIDE SEQUENCE [LARGE SCALE GENOMIC DNA]</scope>
    <source>
        <strain evidence="19">CBS 6772</strain>
    </source>
</reference>
<accession>A0A1G4MJW7</accession>
<keyword evidence="7" id="KW-0732">Signal</keyword>
<comment type="similarity">
    <text evidence="3">Belongs to the glycosyl hydrolase 81 family.</text>
</comment>
<evidence type="ECO:0000256" key="10">
    <source>
        <dbReference type="ARBA" id="ARBA00023277"/>
    </source>
</evidence>
<dbReference type="InterPro" id="IPR040720">
    <property type="entry name" value="GH81_C"/>
</dbReference>
<dbReference type="OMA" id="YIQMIHA"/>
<comment type="catalytic activity">
    <reaction evidence="1">
        <text>Hydrolysis of (1-&gt;3)-beta-D-glucosidic linkages in (1-&gt;3)-beta-D-glucans.</text>
        <dbReference type="EC" id="3.2.1.39"/>
    </reaction>
</comment>
<organism evidence="19 20">
    <name type="scientific">Lachancea fermentati</name>
    <name type="common">Zygosaccharomyces fermentati</name>
    <dbReference type="NCBI Taxonomy" id="4955"/>
    <lineage>
        <taxon>Eukaryota</taxon>
        <taxon>Fungi</taxon>
        <taxon>Dikarya</taxon>
        <taxon>Ascomycota</taxon>
        <taxon>Saccharomycotina</taxon>
        <taxon>Saccharomycetes</taxon>
        <taxon>Saccharomycetales</taxon>
        <taxon>Saccharomycetaceae</taxon>
        <taxon>Lachancea</taxon>
    </lineage>
</organism>
<keyword evidence="9" id="KW-0325">Glycoprotein</keyword>
<dbReference type="GO" id="GO:0000272">
    <property type="term" value="P:polysaccharide catabolic process"/>
    <property type="evidence" value="ECO:0007669"/>
    <property type="project" value="UniProtKB-KW"/>
</dbReference>
<dbReference type="Pfam" id="PF17652">
    <property type="entry name" value="Glyco_hydro81C"/>
    <property type="match status" value="1"/>
</dbReference>
<evidence type="ECO:0000259" key="18">
    <source>
        <dbReference type="Pfam" id="PF17652"/>
    </source>
</evidence>
<feature type="domain" description="Glycosyl hydrolase family 81 C-terminal" evidence="18">
    <location>
        <begin position="419"/>
        <end position="767"/>
    </location>
</feature>
<evidence type="ECO:0000256" key="3">
    <source>
        <dbReference type="ARBA" id="ARBA00010730"/>
    </source>
</evidence>
<evidence type="ECO:0000256" key="1">
    <source>
        <dbReference type="ARBA" id="ARBA00000382"/>
    </source>
</evidence>
<dbReference type="FunFam" id="1.20.5.420:FF:000008">
    <property type="entry name" value="Endo-1,3-beta-glucanase Engl1"/>
    <property type="match status" value="1"/>
</dbReference>
<dbReference type="PANTHER" id="PTHR31983:SF0">
    <property type="entry name" value="GLUCAN ENDO-1,3-BETA-D-GLUCOSIDASE 2"/>
    <property type="match status" value="1"/>
</dbReference>
<keyword evidence="11" id="KW-0326">Glycosidase</keyword>
<sequence length="774" mass="86252">MPYDRPLMPLPLTESDYYGRPPIPPPYSEESENCEPGQPPKLPPRPYTADSSPPPLPARLSTDKDLEGNTMFFPVESTSIFSSAISTKDPSQIFPKSVHPVPIPPNTISNGRPIPTNKFYGNMMLGDQTNPVWTHPYSIWLSRDFYFGMSISYTTSAQRVFSPNNPPQYYFSPTGIKSFTFSAEDFSSPNDMKLEFANINHLSINALLKKSDDQYIMFPLVQGMGFVTAAYFSLVPKLSSAVGIKSMTVLPSPRPGIQKYKLDLHNGVSWILYVTVPSGKSLSLVLKSENVILGDQKVHNCIFQIVADTNPAIDVAAGCFPVSCNLWGCTRSSLGTYKLIYETSGLSNGGKTLMYALPHHVKSFTPAMASKKINSFLDSTVYGKMTAYITKEFEMEVLIPKDLGFHPFSTIPGKEIPSYSSNVIAAIEEAASFEAQGDIDAESDLDSMYFSGKILAKYAWILFCSHYILKKENLAKTLVLKLKNALQKFVINQQKLPLKYDTTWGGIISSGSSSQDFGNSYYNDHHFHYAYHVITAAIIAKVDNDIGDGSWLAHNRDWVETLIRDYSNPSKADPYFPEFRSFDWFAGHSWAKGLFPSGDGKDQESSSEDVNAAYALKLWGSVAGNAAMESIGLLELGIMRISANEYFLYTDDNTTQPANFIPNKVSGIFFENKIDHTTYFGNKLIYIQMIHAIPITPASSFIRTPAFVKEEWEQKLSSISNEINDGWKGILMLNVALFDPRQSYEFFSSPTFASTYLDNGQSRTWSLAYSGAFI</sequence>
<dbReference type="GO" id="GO:0042973">
    <property type="term" value="F:glucan endo-1,3-beta-D-glucosidase activity"/>
    <property type="evidence" value="ECO:0007669"/>
    <property type="project" value="UniProtKB-EC"/>
</dbReference>
<dbReference type="InterPro" id="IPR040451">
    <property type="entry name" value="GH81_N"/>
</dbReference>
<dbReference type="Gene3D" id="1.20.5.420">
    <property type="entry name" value="Immunoglobulin FC, subunit C"/>
    <property type="match status" value="1"/>
</dbReference>
<comment type="subcellular location">
    <subcellularLocation>
        <location evidence="2">Secreted</location>
        <location evidence="2">Cell wall</location>
    </subcellularLocation>
</comment>
<dbReference type="EMBL" id="LT598491">
    <property type="protein sequence ID" value="SCW04160.1"/>
    <property type="molecule type" value="Genomic_DNA"/>
</dbReference>
<keyword evidence="12" id="KW-0961">Cell wall biogenesis/degradation</keyword>
<dbReference type="Gene3D" id="2.70.98.30">
    <property type="entry name" value="Golgi alpha-mannosidase II, domain 4"/>
    <property type="match status" value="1"/>
</dbReference>
<dbReference type="STRING" id="4955.A0A1G4MJW7"/>
<evidence type="ECO:0000256" key="4">
    <source>
        <dbReference type="ARBA" id="ARBA00012780"/>
    </source>
</evidence>
<evidence type="ECO:0000256" key="16">
    <source>
        <dbReference type="SAM" id="MobiDB-lite"/>
    </source>
</evidence>
<dbReference type="Pfam" id="PF03639">
    <property type="entry name" value="Glyco_hydro_81"/>
    <property type="match status" value="1"/>
</dbReference>
<gene>
    <name evidence="19" type="ORF">LAFE_0H07404G</name>
</gene>
<dbReference type="GO" id="GO:0052861">
    <property type="term" value="F:endo-1,3(4)-beta-glucanase activity"/>
    <property type="evidence" value="ECO:0007669"/>
    <property type="project" value="InterPro"/>
</dbReference>
<evidence type="ECO:0000313" key="20">
    <source>
        <dbReference type="Proteomes" id="UP000190831"/>
    </source>
</evidence>
<evidence type="ECO:0000313" key="19">
    <source>
        <dbReference type="EMBL" id="SCW04160.1"/>
    </source>
</evidence>
<evidence type="ECO:0000259" key="17">
    <source>
        <dbReference type="Pfam" id="PF03639"/>
    </source>
</evidence>
<proteinExistence type="inferred from homology"/>
<keyword evidence="20" id="KW-1185">Reference proteome</keyword>
<evidence type="ECO:0000256" key="2">
    <source>
        <dbReference type="ARBA" id="ARBA00004191"/>
    </source>
</evidence>
<dbReference type="PANTHER" id="PTHR31983">
    <property type="entry name" value="ENDO-1,3(4)-BETA-GLUCANASE 1"/>
    <property type="match status" value="1"/>
</dbReference>
<keyword evidence="13" id="KW-0624">Polysaccharide degradation</keyword>
<feature type="domain" description="Glycosyl hydrolase family 81 N-terminal" evidence="17">
    <location>
        <begin position="99"/>
        <end position="409"/>
    </location>
</feature>
<keyword evidence="10" id="KW-0119">Carbohydrate metabolism</keyword>
<protein>
    <recommendedName>
        <fullName evidence="14">Glucan endo-1,3-beta-D-glucosidase 1</fullName>
        <ecNumber evidence="4">3.2.1.39</ecNumber>
    </recommendedName>
    <alternativeName>
        <fullName evidence="15">Daughter specific expression protein 4</fullName>
    </alternativeName>
</protein>
<evidence type="ECO:0000256" key="6">
    <source>
        <dbReference type="ARBA" id="ARBA00022525"/>
    </source>
</evidence>
<evidence type="ECO:0000256" key="15">
    <source>
        <dbReference type="ARBA" id="ARBA00075210"/>
    </source>
</evidence>
<dbReference type="GO" id="GO:0009986">
    <property type="term" value="C:cell surface"/>
    <property type="evidence" value="ECO:0007669"/>
    <property type="project" value="TreeGrafter"/>
</dbReference>
<dbReference type="GO" id="GO:0071555">
    <property type="term" value="P:cell wall organization"/>
    <property type="evidence" value="ECO:0007669"/>
    <property type="project" value="UniProtKB-KW"/>
</dbReference>